<dbReference type="InterPro" id="IPR009057">
    <property type="entry name" value="Homeodomain-like_sf"/>
</dbReference>
<dbReference type="PROSITE" id="PS51253">
    <property type="entry name" value="HTH_CENPB"/>
    <property type="match status" value="1"/>
</dbReference>
<dbReference type="Proteomes" id="UP001159363">
    <property type="component" value="Chromosome 11"/>
</dbReference>
<dbReference type="SUPFAM" id="SSF46689">
    <property type="entry name" value="Homeodomain-like"/>
    <property type="match status" value="1"/>
</dbReference>
<reference evidence="4 5" key="1">
    <citation type="submission" date="2023-02" db="EMBL/GenBank/DDBJ databases">
        <title>LHISI_Scaffold_Assembly.</title>
        <authorList>
            <person name="Stuart O.P."/>
            <person name="Cleave R."/>
            <person name="Magrath M.J.L."/>
            <person name="Mikheyev A.S."/>
        </authorList>
    </citation>
    <scope>NUCLEOTIDE SEQUENCE [LARGE SCALE GENOMIC DNA]</scope>
    <source>
        <strain evidence="4">Daus_M_001</strain>
        <tissue evidence="4">Leg muscle</tissue>
    </source>
</reference>
<dbReference type="InterPro" id="IPR050863">
    <property type="entry name" value="CenT-Element_Derived"/>
</dbReference>
<dbReference type="Gene3D" id="1.10.10.60">
    <property type="entry name" value="Homeodomain-like"/>
    <property type="match status" value="1"/>
</dbReference>
<dbReference type="Pfam" id="PF03184">
    <property type="entry name" value="DDE_1"/>
    <property type="match status" value="1"/>
</dbReference>
<evidence type="ECO:0000256" key="1">
    <source>
        <dbReference type="ARBA" id="ARBA00004123"/>
    </source>
</evidence>
<proteinExistence type="predicted"/>
<evidence type="ECO:0000259" key="3">
    <source>
        <dbReference type="PROSITE" id="PS51253"/>
    </source>
</evidence>
<dbReference type="Pfam" id="PF03221">
    <property type="entry name" value="HTH_Tnp_Tc5"/>
    <property type="match status" value="1"/>
</dbReference>
<gene>
    <name evidence="4" type="ORF">PR048_027427</name>
</gene>
<accession>A0ABQ9GGI1</accession>
<evidence type="ECO:0000313" key="4">
    <source>
        <dbReference type="EMBL" id="KAJ8871123.1"/>
    </source>
</evidence>
<sequence length="263" mass="29807">MIGASDLKDRQRLCCPKYDAMEDKLLKWYHEMHAANLQVSGHLVQLKDDYIALRLGISDLKFSSGWLQRFKDNNNVVFKHVCGESAAVKKQAVAHSAEGLKLECVTLVFLPRNTSFLQPVDQGIIQSLNKKYTIRLVSYLIRQLEIQRTSNLKWNVLDAIRSEGEDEVIVERWVRHQEQLQFQEKFDDFLQVDNSVATSAAPLNEDLMCAGPSHTATEIDEGKEEEKKSGKLDFSSLLQSGDRTELSSLGIHEVYAPDGSRVL</sequence>
<dbReference type="PANTHER" id="PTHR19303:SF73">
    <property type="entry name" value="PROTEIN PDC2"/>
    <property type="match status" value="1"/>
</dbReference>
<dbReference type="InterPro" id="IPR004875">
    <property type="entry name" value="DDE_SF_endonuclease_dom"/>
</dbReference>
<comment type="subcellular location">
    <subcellularLocation>
        <location evidence="1">Nucleus</location>
    </subcellularLocation>
</comment>
<comment type="caution">
    <text evidence="4">The sequence shown here is derived from an EMBL/GenBank/DDBJ whole genome shotgun (WGS) entry which is preliminary data.</text>
</comment>
<feature type="domain" description="HTH CENPB-type" evidence="3">
    <location>
        <begin position="9"/>
        <end position="80"/>
    </location>
</feature>
<keyword evidence="5" id="KW-1185">Reference proteome</keyword>
<organism evidence="4 5">
    <name type="scientific">Dryococelus australis</name>
    <dbReference type="NCBI Taxonomy" id="614101"/>
    <lineage>
        <taxon>Eukaryota</taxon>
        <taxon>Metazoa</taxon>
        <taxon>Ecdysozoa</taxon>
        <taxon>Arthropoda</taxon>
        <taxon>Hexapoda</taxon>
        <taxon>Insecta</taxon>
        <taxon>Pterygota</taxon>
        <taxon>Neoptera</taxon>
        <taxon>Polyneoptera</taxon>
        <taxon>Phasmatodea</taxon>
        <taxon>Verophasmatodea</taxon>
        <taxon>Anareolatae</taxon>
        <taxon>Phasmatidae</taxon>
        <taxon>Eurycanthinae</taxon>
        <taxon>Dryococelus</taxon>
    </lineage>
</organism>
<name>A0ABQ9GGI1_9NEOP</name>
<evidence type="ECO:0000256" key="2">
    <source>
        <dbReference type="ARBA" id="ARBA00023125"/>
    </source>
</evidence>
<dbReference type="SMART" id="SM00674">
    <property type="entry name" value="CENPB"/>
    <property type="match status" value="1"/>
</dbReference>
<dbReference type="PANTHER" id="PTHR19303">
    <property type="entry name" value="TRANSPOSON"/>
    <property type="match status" value="1"/>
</dbReference>
<protein>
    <recommendedName>
        <fullName evidence="3">HTH CENPB-type domain-containing protein</fullName>
    </recommendedName>
</protein>
<evidence type="ECO:0000313" key="5">
    <source>
        <dbReference type="Proteomes" id="UP001159363"/>
    </source>
</evidence>
<keyword evidence="2" id="KW-0238">DNA-binding</keyword>
<dbReference type="InterPro" id="IPR006600">
    <property type="entry name" value="HTH_CenpB_DNA-bd_dom"/>
</dbReference>
<dbReference type="EMBL" id="JARBHB010000012">
    <property type="protein sequence ID" value="KAJ8871123.1"/>
    <property type="molecule type" value="Genomic_DNA"/>
</dbReference>